<evidence type="ECO:0000313" key="1">
    <source>
        <dbReference type="EMBL" id="KAK5630769.1"/>
    </source>
</evidence>
<comment type="caution">
    <text evidence="1">The sequence shown here is derived from an EMBL/GenBank/DDBJ whole genome shotgun (WGS) entry which is preliminary data.</text>
</comment>
<protein>
    <submittedName>
        <fullName evidence="1">Uncharacterized protein</fullName>
    </submittedName>
</protein>
<evidence type="ECO:0000313" key="2">
    <source>
        <dbReference type="Proteomes" id="UP001305414"/>
    </source>
</evidence>
<keyword evidence="2" id="KW-1185">Reference proteome</keyword>
<gene>
    <name evidence="1" type="ORF">RRF57_006484</name>
</gene>
<accession>A0AAN7UZE6</accession>
<reference evidence="1 2" key="1">
    <citation type="submission" date="2023-10" db="EMBL/GenBank/DDBJ databases">
        <title>Draft genome sequence of Xylaria bambusicola isolate GMP-LS, the root and basal stem rot pathogen of sugarcane in Indonesia.</title>
        <authorList>
            <person name="Selvaraj P."/>
            <person name="Muralishankar V."/>
            <person name="Muruganantham S."/>
            <person name="Sp S."/>
            <person name="Haryani S."/>
            <person name="Lau K.J.X."/>
            <person name="Naqvi N.I."/>
        </authorList>
    </citation>
    <scope>NUCLEOTIDE SEQUENCE [LARGE SCALE GENOMIC DNA]</scope>
    <source>
        <strain evidence="1">GMP-LS</strain>
    </source>
</reference>
<name>A0AAN7UZE6_9PEZI</name>
<proteinExistence type="predicted"/>
<sequence>MISSILVNSLPEISTADGENSDEPQLVIVGYIASDTLQVRRVKEPALGKLHADDGESLREDTSVYPCEVTSKLVARGRHISRRTALLGRWPDVRGSL</sequence>
<dbReference type="EMBL" id="JAWHQM010000017">
    <property type="protein sequence ID" value="KAK5630769.1"/>
    <property type="molecule type" value="Genomic_DNA"/>
</dbReference>
<dbReference type="AlphaFoldDB" id="A0AAN7UZE6"/>
<organism evidence="1 2">
    <name type="scientific">Xylaria bambusicola</name>
    <dbReference type="NCBI Taxonomy" id="326684"/>
    <lineage>
        <taxon>Eukaryota</taxon>
        <taxon>Fungi</taxon>
        <taxon>Dikarya</taxon>
        <taxon>Ascomycota</taxon>
        <taxon>Pezizomycotina</taxon>
        <taxon>Sordariomycetes</taxon>
        <taxon>Xylariomycetidae</taxon>
        <taxon>Xylariales</taxon>
        <taxon>Xylariaceae</taxon>
        <taxon>Xylaria</taxon>
    </lineage>
</organism>
<dbReference type="Proteomes" id="UP001305414">
    <property type="component" value="Unassembled WGS sequence"/>
</dbReference>